<dbReference type="AlphaFoldDB" id="A0AAV4XHR2"/>
<dbReference type="EMBL" id="BPLR01000256">
    <property type="protein sequence ID" value="GIY93319.1"/>
    <property type="molecule type" value="Genomic_DNA"/>
</dbReference>
<name>A0AAV4XHR2_CAEEX</name>
<accession>A0AAV4XHR2</accession>
<reference evidence="1 2" key="1">
    <citation type="submission" date="2021-06" db="EMBL/GenBank/DDBJ databases">
        <title>Caerostris extrusa draft genome.</title>
        <authorList>
            <person name="Kono N."/>
            <person name="Arakawa K."/>
        </authorList>
    </citation>
    <scope>NUCLEOTIDE SEQUENCE [LARGE SCALE GENOMIC DNA]</scope>
</reference>
<evidence type="ECO:0000313" key="2">
    <source>
        <dbReference type="Proteomes" id="UP001054945"/>
    </source>
</evidence>
<keyword evidence="2" id="KW-1185">Reference proteome</keyword>
<protein>
    <submittedName>
        <fullName evidence="1">Uncharacterized protein</fullName>
    </submittedName>
</protein>
<organism evidence="1 2">
    <name type="scientific">Caerostris extrusa</name>
    <name type="common">Bark spider</name>
    <name type="synonym">Caerostris bankana</name>
    <dbReference type="NCBI Taxonomy" id="172846"/>
    <lineage>
        <taxon>Eukaryota</taxon>
        <taxon>Metazoa</taxon>
        <taxon>Ecdysozoa</taxon>
        <taxon>Arthropoda</taxon>
        <taxon>Chelicerata</taxon>
        <taxon>Arachnida</taxon>
        <taxon>Araneae</taxon>
        <taxon>Araneomorphae</taxon>
        <taxon>Entelegynae</taxon>
        <taxon>Araneoidea</taxon>
        <taxon>Araneidae</taxon>
        <taxon>Caerostris</taxon>
    </lineage>
</organism>
<comment type="caution">
    <text evidence="1">The sequence shown here is derived from an EMBL/GenBank/DDBJ whole genome shotgun (WGS) entry which is preliminary data.</text>
</comment>
<proteinExistence type="predicted"/>
<evidence type="ECO:0000313" key="1">
    <source>
        <dbReference type="EMBL" id="GIY93319.1"/>
    </source>
</evidence>
<dbReference type="Proteomes" id="UP001054945">
    <property type="component" value="Unassembled WGS sequence"/>
</dbReference>
<gene>
    <name evidence="1" type="ORF">CEXT_786661</name>
</gene>
<sequence length="100" mass="11578">METKGIVHTCTYDHGDTEISEWKEQSIQRKSILPSSRLCVRQMLAFKKLRHTSVSPFSCLCSNLPCQKPCPPTIHCRWFKSTVYQYCINHQNTVVSLAYI</sequence>